<keyword evidence="8" id="KW-1185">Reference proteome</keyword>
<feature type="transmembrane region" description="Helical" evidence="5">
    <location>
        <begin position="216"/>
        <end position="237"/>
    </location>
</feature>
<dbReference type="AlphaFoldDB" id="A0A2P8DLS6"/>
<dbReference type="InterPro" id="IPR051788">
    <property type="entry name" value="MFS_Transporter"/>
</dbReference>
<dbReference type="Proteomes" id="UP000240542">
    <property type="component" value="Unassembled WGS sequence"/>
</dbReference>
<dbReference type="PANTHER" id="PTHR23514:SF13">
    <property type="entry name" value="INNER MEMBRANE PROTEIN YBJJ"/>
    <property type="match status" value="1"/>
</dbReference>
<protein>
    <submittedName>
        <fullName evidence="7">Fucose permease</fullName>
    </submittedName>
</protein>
<feature type="domain" description="Major facilitator superfamily (MFS) profile" evidence="6">
    <location>
        <begin position="18"/>
        <end position="401"/>
    </location>
</feature>
<feature type="transmembrane region" description="Helical" evidence="5">
    <location>
        <begin position="20"/>
        <end position="40"/>
    </location>
</feature>
<feature type="transmembrane region" description="Helical" evidence="5">
    <location>
        <begin position="105"/>
        <end position="122"/>
    </location>
</feature>
<dbReference type="PANTHER" id="PTHR23514">
    <property type="entry name" value="BYPASS OF STOP CODON PROTEIN 6"/>
    <property type="match status" value="1"/>
</dbReference>
<evidence type="ECO:0000256" key="1">
    <source>
        <dbReference type="ARBA" id="ARBA00004651"/>
    </source>
</evidence>
<feature type="transmembrane region" description="Helical" evidence="5">
    <location>
        <begin position="375"/>
        <end position="393"/>
    </location>
</feature>
<dbReference type="RefSeq" id="WP_106582891.1">
    <property type="nucleotide sequence ID" value="NZ_PYGA01000006.1"/>
</dbReference>
<dbReference type="OrthoDB" id="151222at2"/>
<evidence type="ECO:0000256" key="3">
    <source>
        <dbReference type="ARBA" id="ARBA00022989"/>
    </source>
</evidence>
<comment type="caution">
    <text evidence="7">The sequence shown here is derived from an EMBL/GenBank/DDBJ whole genome shotgun (WGS) entry which is preliminary data.</text>
</comment>
<dbReference type="InterPro" id="IPR011701">
    <property type="entry name" value="MFS"/>
</dbReference>
<keyword evidence="3 5" id="KW-1133">Transmembrane helix</keyword>
<comment type="subcellular location">
    <subcellularLocation>
        <location evidence="1">Cell membrane</location>
        <topology evidence="1">Multi-pass membrane protein</topology>
    </subcellularLocation>
</comment>
<evidence type="ECO:0000256" key="2">
    <source>
        <dbReference type="ARBA" id="ARBA00022692"/>
    </source>
</evidence>
<reference evidence="7 8" key="1">
    <citation type="submission" date="2018-03" db="EMBL/GenBank/DDBJ databases">
        <title>Genomic Encyclopedia of Archaeal and Bacterial Type Strains, Phase II (KMG-II): from individual species to whole genera.</title>
        <authorList>
            <person name="Goeker M."/>
        </authorList>
    </citation>
    <scope>NUCLEOTIDE SEQUENCE [LARGE SCALE GENOMIC DNA]</scope>
    <source>
        <strain evidence="7 8">DSM 45312</strain>
    </source>
</reference>
<feature type="transmembrane region" description="Helical" evidence="5">
    <location>
        <begin position="143"/>
        <end position="166"/>
    </location>
</feature>
<feature type="transmembrane region" description="Helical" evidence="5">
    <location>
        <begin position="257"/>
        <end position="278"/>
    </location>
</feature>
<organism evidence="7 8">
    <name type="scientific">Murinocardiopsis flavida</name>
    <dbReference type="NCBI Taxonomy" id="645275"/>
    <lineage>
        <taxon>Bacteria</taxon>
        <taxon>Bacillati</taxon>
        <taxon>Actinomycetota</taxon>
        <taxon>Actinomycetes</taxon>
        <taxon>Streptosporangiales</taxon>
        <taxon>Nocardiopsidaceae</taxon>
        <taxon>Murinocardiopsis</taxon>
    </lineage>
</organism>
<keyword evidence="4 5" id="KW-0472">Membrane</keyword>
<feature type="transmembrane region" description="Helical" evidence="5">
    <location>
        <begin position="52"/>
        <end position="73"/>
    </location>
</feature>
<feature type="transmembrane region" description="Helical" evidence="5">
    <location>
        <begin position="348"/>
        <end position="369"/>
    </location>
</feature>
<name>A0A2P8DLS6_9ACTN</name>
<keyword evidence="2 5" id="KW-0812">Transmembrane</keyword>
<dbReference type="EMBL" id="PYGA01000006">
    <property type="protein sequence ID" value="PSK98169.1"/>
    <property type="molecule type" value="Genomic_DNA"/>
</dbReference>
<feature type="transmembrane region" description="Helical" evidence="5">
    <location>
        <begin position="290"/>
        <end position="309"/>
    </location>
</feature>
<evidence type="ECO:0000256" key="4">
    <source>
        <dbReference type="ARBA" id="ARBA00023136"/>
    </source>
</evidence>
<dbReference type="SUPFAM" id="SSF103473">
    <property type="entry name" value="MFS general substrate transporter"/>
    <property type="match status" value="1"/>
</dbReference>
<accession>A0A2P8DLS6</accession>
<dbReference type="Pfam" id="PF07690">
    <property type="entry name" value="MFS_1"/>
    <property type="match status" value="1"/>
</dbReference>
<dbReference type="PROSITE" id="PS50850">
    <property type="entry name" value="MFS"/>
    <property type="match status" value="1"/>
</dbReference>
<dbReference type="CDD" id="cd17393">
    <property type="entry name" value="MFS_MosC_like"/>
    <property type="match status" value="1"/>
</dbReference>
<evidence type="ECO:0000313" key="8">
    <source>
        <dbReference type="Proteomes" id="UP000240542"/>
    </source>
</evidence>
<evidence type="ECO:0000259" key="6">
    <source>
        <dbReference type="PROSITE" id="PS50850"/>
    </source>
</evidence>
<proteinExistence type="predicted"/>
<evidence type="ECO:0000313" key="7">
    <source>
        <dbReference type="EMBL" id="PSK98169.1"/>
    </source>
</evidence>
<dbReference type="InterPro" id="IPR020846">
    <property type="entry name" value="MFS_dom"/>
</dbReference>
<feature type="transmembrane region" description="Helical" evidence="5">
    <location>
        <begin position="315"/>
        <end position="336"/>
    </location>
</feature>
<dbReference type="Gene3D" id="1.20.1250.20">
    <property type="entry name" value="MFS general substrate transporter like domains"/>
    <property type="match status" value="1"/>
</dbReference>
<dbReference type="GO" id="GO:0022857">
    <property type="term" value="F:transmembrane transporter activity"/>
    <property type="evidence" value="ECO:0007669"/>
    <property type="project" value="InterPro"/>
</dbReference>
<evidence type="ECO:0000256" key="5">
    <source>
        <dbReference type="SAM" id="Phobius"/>
    </source>
</evidence>
<dbReference type="InterPro" id="IPR036259">
    <property type="entry name" value="MFS_trans_sf"/>
</dbReference>
<feature type="transmembrane region" description="Helical" evidence="5">
    <location>
        <begin position="172"/>
        <end position="192"/>
    </location>
</feature>
<sequence>MSANPQTAATTDPVARRARAAVAALFLANGFTVTNIVPWWPVLKDTLHLSNTAVGTAIAAMPFGALALGMLAGPLIARFGSARVSVVTGLLAALTLPLVSLAPGWWALAMAMFVLGTMDTWMDSAMNAHGLRVQRRYGRTIINTFHAVWSIGAVAGGLTGTAMSALGVPMAAHLAGVTVLLIAVTLGSYRFLLTGPEHAERSEESHTPTAREVRRLIGKAAGTLVALSALLMMAGAIEDSAAAWGAVYMRDQFAAPAVLVGLPFVVCQAMMTIGRLFGDRLTDRFGAVTVTRAGMVIAAVGLGFALLVPHPLTTIAGFGLSGLGVAVLFPLALAAAGEIPGVRSGDGVAITAWLGRVGFLAFPPLIGLIADASSLRMGLWAIPVAAVLAFVLARPLRRAAREHA</sequence>
<gene>
    <name evidence="7" type="ORF">CLV63_106217</name>
</gene>
<feature type="transmembrane region" description="Helical" evidence="5">
    <location>
        <begin position="80"/>
        <end position="99"/>
    </location>
</feature>
<dbReference type="GO" id="GO:0005886">
    <property type="term" value="C:plasma membrane"/>
    <property type="evidence" value="ECO:0007669"/>
    <property type="project" value="UniProtKB-SubCell"/>
</dbReference>